<dbReference type="PROSITE" id="PS50850">
    <property type="entry name" value="MFS"/>
    <property type="match status" value="1"/>
</dbReference>
<dbReference type="SUPFAM" id="SSF103473">
    <property type="entry name" value="MFS general substrate transporter"/>
    <property type="match status" value="1"/>
</dbReference>
<dbReference type="AlphaFoldDB" id="A0A8A3S7W3"/>
<reference evidence="10" key="1">
    <citation type="journal article" date="2001" name="Int. J. Syst. Evol. Microbiol.">
        <title>Methanofollis aquaemaris sp. nov., a methanogen isolated from an aquaculture fish pond.</title>
        <authorList>
            <person name="Lai M.C."/>
            <person name="Chen S.C."/>
        </authorList>
    </citation>
    <scope>NUCLEOTIDE SEQUENCE</scope>
    <source>
        <strain evidence="10">N2F9704</strain>
    </source>
</reference>
<keyword evidence="7 8" id="KW-0472">Membrane</keyword>
<feature type="transmembrane region" description="Helical" evidence="8">
    <location>
        <begin position="57"/>
        <end position="79"/>
    </location>
</feature>
<evidence type="ECO:0000256" key="8">
    <source>
        <dbReference type="SAM" id="Phobius"/>
    </source>
</evidence>
<feature type="transmembrane region" description="Helical" evidence="8">
    <location>
        <begin position="120"/>
        <end position="141"/>
    </location>
</feature>
<evidence type="ECO:0000256" key="3">
    <source>
        <dbReference type="ARBA" id="ARBA00022448"/>
    </source>
</evidence>
<evidence type="ECO:0000256" key="6">
    <source>
        <dbReference type="ARBA" id="ARBA00022989"/>
    </source>
</evidence>
<name>A0A8A3S7W3_9EURY</name>
<dbReference type="GO" id="GO:0022857">
    <property type="term" value="F:transmembrane transporter activity"/>
    <property type="evidence" value="ECO:0007669"/>
    <property type="project" value="InterPro"/>
</dbReference>
<reference evidence="10" key="2">
    <citation type="submission" date="2019-02" db="EMBL/GenBank/DDBJ databases">
        <authorList>
            <person name="Chen S.-C."/>
            <person name="Chien H.-H."/>
            <person name="Lai M.-C."/>
        </authorList>
    </citation>
    <scope>NUCLEOTIDE SEQUENCE</scope>
    <source>
        <strain evidence="10">N2F9704</strain>
    </source>
</reference>
<keyword evidence="4" id="KW-1003">Cell membrane</keyword>
<keyword evidence="3" id="KW-0813">Transport</keyword>
<gene>
    <name evidence="10" type="ORF">RJ40_03790</name>
</gene>
<feature type="transmembrane region" description="Helical" evidence="8">
    <location>
        <begin position="91"/>
        <end position="113"/>
    </location>
</feature>
<dbReference type="Pfam" id="PF07690">
    <property type="entry name" value="MFS_1"/>
    <property type="match status" value="1"/>
</dbReference>
<feature type="transmembrane region" description="Helical" evidence="8">
    <location>
        <begin position="213"/>
        <end position="230"/>
    </location>
</feature>
<feature type="transmembrane region" description="Helical" evidence="8">
    <location>
        <begin position="181"/>
        <end position="201"/>
    </location>
</feature>
<dbReference type="GO" id="GO:0005886">
    <property type="term" value="C:plasma membrane"/>
    <property type="evidence" value="ECO:0007669"/>
    <property type="project" value="UniProtKB-SubCell"/>
</dbReference>
<feature type="transmembrane region" description="Helical" evidence="8">
    <location>
        <begin position="251"/>
        <end position="275"/>
    </location>
</feature>
<evidence type="ECO:0000256" key="1">
    <source>
        <dbReference type="ARBA" id="ARBA00004651"/>
    </source>
</evidence>
<feature type="transmembrane region" description="Helical" evidence="8">
    <location>
        <begin position="316"/>
        <end position="334"/>
    </location>
</feature>
<feature type="transmembrane region" description="Helical" evidence="8">
    <location>
        <begin position="147"/>
        <end position="169"/>
    </location>
</feature>
<dbReference type="InterPro" id="IPR036259">
    <property type="entry name" value="MFS_trans_sf"/>
</dbReference>
<keyword evidence="11" id="KW-1185">Reference proteome</keyword>
<keyword evidence="6 8" id="KW-1133">Transmembrane helix</keyword>
<feature type="transmembrane region" description="Helical" evidence="8">
    <location>
        <begin position="340"/>
        <end position="359"/>
    </location>
</feature>
<dbReference type="KEGG" id="maqe:RJ40_03790"/>
<dbReference type="InterPro" id="IPR004638">
    <property type="entry name" value="EmrB-like"/>
</dbReference>
<evidence type="ECO:0000313" key="10">
    <source>
        <dbReference type="EMBL" id="QSZ68367.1"/>
    </source>
</evidence>
<dbReference type="PANTHER" id="PTHR42718">
    <property type="entry name" value="MAJOR FACILITATOR SUPERFAMILY MULTIDRUG TRANSPORTER MFSC"/>
    <property type="match status" value="1"/>
</dbReference>
<evidence type="ECO:0000256" key="5">
    <source>
        <dbReference type="ARBA" id="ARBA00022692"/>
    </source>
</evidence>
<evidence type="ECO:0000313" key="11">
    <source>
        <dbReference type="Proteomes" id="UP001042704"/>
    </source>
</evidence>
<dbReference type="Gene3D" id="1.20.1720.10">
    <property type="entry name" value="Multidrug resistance protein D"/>
    <property type="match status" value="1"/>
</dbReference>
<evidence type="ECO:0000256" key="7">
    <source>
        <dbReference type="ARBA" id="ARBA00023136"/>
    </source>
</evidence>
<comment type="subcellular location">
    <subcellularLocation>
        <location evidence="1">Cell membrane</location>
        <topology evidence="1">Multi-pass membrane protein</topology>
    </subcellularLocation>
</comment>
<protein>
    <submittedName>
        <fullName evidence="10">DHA2 family efflux MFS transporter permease subunit</fullName>
    </submittedName>
</protein>
<accession>A0A8A3S7W3</accession>
<sequence length="473" mass="49238">MSALDGSIVNIALPTISEAFDISTGLVSWVSTAYLLVVTSSLLICGKIADIRGLKKIFLVGFIVFTLGSFLCGFLPVALNSFGALIGARVLQAIGGAMLAAIAPAMVSTFIPIEERGRSMGLVVTFASLGAAAGPFLGGLLTEFLSWHWIFFINVPVGIGAVILGARVLPDHQPEPGRTVGFDAPGAAFLFAGMMTGVFALNMGTSMGFTSPLILLAAAVALVCAALFVYHERRVEDPLLDLDLFRERNFLYANLAVTLIMIAFAGSAFLLPFFLEYVKGLPTFSAGMVMTAFSFAMMIGGPVAGALFNRVGGRRLTLGGAALAALAFVVLAGLHPDSSVFMVAGALGLLGFAIGLYVAPNNTMVMNKVGAEKRGMVSSLLNTERYGGQSLGIVLFELVLIQTVLSTVSHAGVTSSSLASVTIDQKLAVLTAGFDMAFWVGAALAVLALGFSFLVKEDEVPAEVAEETPAAIG</sequence>
<proteinExistence type="inferred from homology"/>
<dbReference type="Gene3D" id="1.20.1250.20">
    <property type="entry name" value="MFS general substrate transporter like domains"/>
    <property type="match status" value="1"/>
</dbReference>
<feature type="transmembrane region" description="Helical" evidence="8">
    <location>
        <begin position="26"/>
        <end position="45"/>
    </location>
</feature>
<evidence type="ECO:0000256" key="2">
    <source>
        <dbReference type="ARBA" id="ARBA00008537"/>
    </source>
</evidence>
<dbReference type="InterPro" id="IPR020846">
    <property type="entry name" value="MFS_dom"/>
</dbReference>
<comment type="similarity">
    <text evidence="2">Belongs to the major facilitator superfamily. EmrB family.</text>
</comment>
<keyword evidence="5 8" id="KW-0812">Transmembrane</keyword>
<evidence type="ECO:0000259" key="9">
    <source>
        <dbReference type="PROSITE" id="PS50850"/>
    </source>
</evidence>
<feature type="transmembrane region" description="Helical" evidence="8">
    <location>
        <begin position="436"/>
        <end position="455"/>
    </location>
</feature>
<dbReference type="EMBL" id="CP036172">
    <property type="protein sequence ID" value="QSZ68367.1"/>
    <property type="molecule type" value="Genomic_DNA"/>
</dbReference>
<feature type="transmembrane region" description="Helical" evidence="8">
    <location>
        <begin position="287"/>
        <end position="309"/>
    </location>
</feature>
<evidence type="ECO:0000256" key="4">
    <source>
        <dbReference type="ARBA" id="ARBA00022475"/>
    </source>
</evidence>
<organism evidence="10 11">
    <name type="scientific">Methanofollis aquaemaris</name>
    <dbReference type="NCBI Taxonomy" id="126734"/>
    <lineage>
        <taxon>Archaea</taxon>
        <taxon>Methanobacteriati</taxon>
        <taxon>Methanobacteriota</taxon>
        <taxon>Stenosarchaea group</taxon>
        <taxon>Methanomicrobia</taxon>
        <taxon>Methanomicrobiales</taxon>
        <taxon>Methanomicrobiaceae</taxon>
        <taxon>Methanofollis</taxon>
    </lineage>
</organism>
<dbReference type="CDD" id="cd17321">
    <property type="entry name" value="MFS_MMR_MDR_like"/>
    <property type="match status" value="1"/>
</dbReference>
<dbReference type="PANTHER" id="PTHR42718:SF9">
    <property type="entry name" value="MAJOR FACILITATOR SUPERFAMILY MULTIDRUG TRANSPORTER MFSC"/>
    <property type="match status" value="1"/>
</dbReference>
<dbReference type="Proteomes" id="UP001042704">
    <property type="component" value="Chromosome"/>
</dbReference>
<dbReference type="InterPro" id="IPR011701">
    <property type="entry name" value="MFS"/>
</dbReference>
<dbReference type="NCBIfam" id="TIGR00711">
    <property type="entry name" value="efflux_EmrB"/>
    <property type="match status" value="1"/>
</dbReference>
<feature type="domain" description="Major facilitator superfamily (MFS) profile" evidence="9">
    <location>
        <begin position="1"/>
        <end position="460"/>
    </location>
</feature>